<proteinExistence type="predicted"/>
<dbReference type="SUPFAM" id="SSF57756">
    <property type="entry name" value="Retrovirus zinc finger-like domains"/>
    <property type="match status" value="1"/>
</dbReference>
<accession>A0A2T8JDN0</accession>
<dbReference type="SMART" id="SM00343">
    <property type="entry name" value="ZnF_C2HC"/>
    <property type="match status" value="3"/>
</dbReference>
<dbReference type="GO" id="GO:0008270">
    <property type="term" value="F:zinc ion binding"/>
    <property type="evidence" value="ECO:0007669"/>
    <property type="project" value="UniProtKB-KW"/>
</dbReference>
<evidence type="ECO:0000259" key="4">
    <source>
        <dbReference type="PROSITE" id="PS50158"/>
    </source>
</evidence>
<name>A0A2T8JDN0_9POAL</name>
<dbReference type="Proteomes" id="UP000243499">
    <property type="component" value="Chromosome 4"/>
</dbReference>
<evidence type="ECO:0000256" key="2">
    <source>
        <dbReference type="SAM" id="Coils"/>
    </source>
</evidence>
<sequence length="468" mass="53104">MNRGEILLELLLLDGSNYASWSACALSVLRTMGSQIERIVDVSISPSKKCLQLNAQATNVLIRALSKDVFDSIMDDEDDDDILEDAHLIWTILKERYDNHERQEELLIEKIKELKALTKEHEKLKDSHASLVSRYENFLFEQPCATNSIYCHVALQEKYDDLSCPHEKLVDSHVMLDIAYKEMVTLVKSYLPYMHKCTTSQVHIDLSCANPCLSQANILPSTTSDLDNVGKKERHNGHGLVSNSNKKNKSNKLKYKEQSQNMIKIPLTCFTCKNEGHHARDCSLKKEEMNMSKSKGKKKWMAHIKCFKCSNMGHCASIYSNKVDKTSLPKKKTRRSKRKCYGCNGKGHEIASCSHKKDDLCKSLNKRQTSNKKINIKMIRKRRHLAMISNTFATLAGERDILSKNCLMGKISKPNSSIDHSLLRKAKNGTCASKVTHTPYGITKAIWVSKYLVTNLQGPNMDWVPPSP</sequence>
<evidence type="ECO:0000256" key="3">
    <source>
        <dbReference type="SAM" id="MobiDB-lite"/>
    </source>
</evidence>
<feature type="coiled-coil region" evidence="2">
    <location>
        <begin position="97"/>
        <end position="134"/>
    </location>
</feature>
<reference evidence="5" key="1">
    <citation type="submission" date="2018-04" db="EMBL/GenBank/DDBJ databases">
        <title>WGS assembly of Panicum hallii.</title>
        <authorList>
            <person name="Lovell J."/>
            <person name="Jenkins J."/>
            <person name="Lowry D."/>
            <person name="Mamidi S."/>
            <person name="Sreedasyam A."/>
            <person name="Weng X."/>
            <person name="Barry K."/>
            <person name="Bonette J."/>
            <person name="Campitelli B."/>
            <person name="Daum C."/>
            <person name="Gordon S."/>
            <person name="Gould B."/>
            <person name="Lipzen A."/>
            <person name="Macqueen A."/>
            <person name="Palacio-Mejia J."/>
            <person name="Plott C."/>
            <person name="Shakirov E."/>
            <person name="Shu S."/>
            <person name="Yoshinaga Y."/>
            <person name="Zane M."/>
            <person name="Rokhsar D."/>
            <person name="Grimwood J."/>
            <person name="Schmutz J."/>
            <person name="Juenger T."/>
        </authorList>
    </citation>
    <scope>NUCLEOTIDE SEQUENCE [LARGE SCALE GENOMIC DNA]</scope>
    <source>
        <strain evidence="5">FIL2</strain>
    </source>
</reference>
<keyword evidence="1" id="KW-0479">Metal-binding</keyword>
<dbReference type="Gene3D" id="4.10.60.10">
    <property type="entry name" value="Zinc finger, CCHC-type"/>
    <property type="match status" value="1"/>
</dbReference>
<dbReference type="AlphaFoldDB" id="A0A2T8JDN0"/>
<dbReference type="PROSITE" id="PS50158">
    <property type="entry name" value="ZF_CCHC"/>
    <property type="match status" value="1"/>
</dbReference>
<protein>
    <recommendedName>
        <fullName evidence="4">CCHC-type domain-containing protein</fullName>
    </recommendedName>
</protein>
<evidence type="ECO:0000256" key="1">
    <source>
        <dbReference type="PROSITE-ProRule" id="PRU00047"/>
    </source>
</evidence>
<dbReference type="InterPro" id="IPR036875">
    <property type="entry name" value="Znf_CCHC_sf"/>
</dbReference>
<keyword evidence="1" id="KW-0862">Zinc</keyword>
<dbReference type="Pfam" id="PF00098">
    <property type="entry name" value="zf-CCHC"/>
    <property type="match status" value="1"/>
</dbReference>
<feature type="domain" description="CCHC-type" evidence="4">
    <location>
        <begin position="269"/>
        <end position="282"/>
    </location>
</feature>
<dbReference type="InterPro" id="IPR001878">
    <property type="entry name" value="Znf_CCHC"/>
</dbReference>
<feature type="region of interest" description="Disordered" evidence="3">
    <location>
        <begin position="224"/>
        <end position="256"/>
    </location>
</feature>
<keyword evidence="1" id="KW-0863">Zinc-finger</keyword>
<dbReference type="GO" id="GO:0003676">
    <property type="term" value="F:nucleic acid binding"/>
    <property type="evidence" value="ECO:0007669"/>
    <property type="project" value="InterPro"/>
</dbReference>
<gene>
    <name evidence="5" type="ORF">PAHAL_4G224200</name>
</gene>
<keyword evidence="2" id="KW-0175">Coiled coil</keyword>
<organism evidence="5">
    <name type="scientific">Panicum hallii</name>
    <dbReference type="NCBI Taxonomy" id="206008"/>
    <lineage>
        <taxon>Eukaryota</taxon>
        <taxon>Viridiplantae</taxon>
        <taxon>Streptophyta</taxon>
        <taxon>Embryophyta</taxon>
        <taxon>Tracheophyta</taxon>
        <taxon>Spermatophyta</taxon>
        <taxon>Magnoliopsida</taxon>
        <taxon>Liliopsida</taxon>
        <taxon>Poales</taxon>
        <taxon>Poaceae</taxon>
        <taxon>PACMAD clade</taxon>
        <taxon>Panicoideae</taxon>
        <taxon>Panicodae</taxon>
        <taxon>Paniceae</taxon>
        <taxon>Panicinae</taxon>
        <taxon>Panicum</taxon>
        <taxon>Panicum sect. Panicum</taxon>
    </lineage>
</organism>
<evidence type="ECO:0000313" key="5">
    <source>
        <dbReference type="EMBL" id="PVH48034.1"/>
    </source>
</evidence>
<dbReference type="Gramene" id="PVH48034">
    <property type="protein sequence ID" value="PVH48034"/>
    <property type="gene ID" value="PAHAL_4G224200"/>
</dbReference>
<dbReference type="EMBL" id="CM008049">
    <property type="protein sequence ID" value="PVH48034.1"/>
    <property type="molecule type" value="Genomic_DNA"/>
</dbReference>